<dbReference type="Proteomes" id="UP000191518">
    <property type="component" value="Unassembled WGS sequence"/>
</dbReference>
<protein>
    <submittedName>
        <fullName evidence="1">Uncharacterized protein</fullName>
    </submittedName>
</protein>
<organism evidence="1 2">
    <name type="scientific">Penicillium vulpinum</name>
    <dbReference type="NCBI Taxonomy" id="29845"/>
    <lineage>
        <taxon>Eukaryota</taxon>
        <taxon>Fungi</taxon>
        <taxon>Dikarya</taxon>
        <taxon>Ascomycota</taxon>
        <taxon>Pezizomycotina</taxon>
        <taxon>Eurotiomycetes</taxon>
        <taxon>Eurotiomycetidae</taxon>
        <taxon>Eurotiales</taxon>
        <taxon>Aspergillaceae</taxon>
        <taxon>Penicillium</taxon>
    </lineage>
</organism>
<name>A0A1V6RZL1_9EURO</name>
<keyword evidence="2" id="KW-1185">Reference proteome</keyword>
<sequence length="102" mass="11177">MEKCTYVDRRIKDGTGSLVQGHAVVRVCSESDRILTLGKCRRNLVDKILVLEKLSDVCNLSADDGIVGKENHVEVNDDVVMGGGIRLVVREQTGESHHAFTA</sequence>
<comment type="caution">
    <text evidence="1">The sequence shown here is derived from an EMBL/GenBank/DDBJ whole genome shotgun (WGS) entry which is preliminary data.</text>
</comment>
<evidence type="ECO:0000313" key="2">
    <source>
        <dbReference type="Proteomes" id="UP000191518"/>
    </source>
</evidence>
<dbReference type="AlphaFoldDB" id="A0A1V6RZL1"/>
<reference evidence="2" key="1">
    <citation type="journal article" date="2017" name="Nat. Microbiol.">
        <title>Global analysis of biosynthetic gene clusters reveals vast potential of secondary metabolite production in Penicillium species.</title>
        <authorList>
            <person name="Nielsen J.C."/>
            <person name="Grijseels S."/>
            <person name="Prigent S."/>
            <person name="Ji B."/>
            <person name="Dainat J."/>
            <person name="Nielsen K.F."/>
            <person name="Frisvad J.C."/>
            <person name="Workman M."/>
            <person name="Nielsen J."/>
        </authorList>
    </citation>
    <scope>NUCLEOTIDE SEQUENCE [LARGE SCALE GENOMIC DNA]</scope>
    <source>
        <strain evidence="2">IBT 29486</strain>
    </source>
</reference>
<accession>A0A1V6RZL1</accession>
<dbReference type="EMBL" id="MDYP01000014">
    <property type="protein sequence ID" value="OQE07195.1"/>
    <property type="molecule type" value="Genomic_DNA"/>
</dbReference>
<gene>
    <name evidence="1" type="ORF">PENVUL_c014G07498</name>
</gene>
<proteinExistence type="predicted"/>
<evidence type="ECO:0000313" key="1">
    <source>
        <dbReference type="EMBL" id="OQE07195.1"/>
    </source>
</evidence>